<proteinExistence type="predicted"/>
<dbReference type="Proteomes" id="UP001596220">
    <property type="component" value="Unassembled WGS sequence"/>
</dbReference>
<feature type="domain" description="VWFA" evidence="1">
    <location>
        <begin position="45"/>
        <end position="229"/>
    </location>
</feature>
<protein>
    <submittedName>
        <fullName evidence="2">VWA domain-containing protein</fullName>
    </submittedName>
</protein>
<dbReference type="Gene3D" id="1.20.120.1690">
    <property type="match status" value="1"/>
</dbReference>
<dbReference type="InterPro" id="IPR036465">
    <property type="entry name" value="vWFA_dom_sf"/>
</dbReference>
<dbReference type="InterPro" id="IPR002035">
    <property type="entry name" value="VWF_A"/>
</dbReference>
<dbReference type="EMBL" id="JBHSQO010000023">
    <property type="protein sequence ID" value="MFC6091942.1"/>
    <property type="molecule type" value="Genomic_DNA"/>
</dbReference>
<sequence length="474" mass="50007">MEHRTDFDLHVSQNQYLSPADREVHAALVVTARGEASPGAEPEVAQVILIDCSGSMSFPITKIGAARQATKVAVDALRDGALFAVVEGTERARQVFPLKGLAVAGPETRRAAKDAVNRLSATGGTAIGTWLTLAGRLLREHPTAVRHVILLTDGRNAQHEGELERVLAEFGSDFTCDARGIGADWLPTELLRIAEALHGTADAVRAPADLAADFAAMTRVAMGKLVPELRVLVRTTAASRLDFLRQTHPSEADLRGEVVDERTTAFTTGSWGAESREYHLRLTVDPTGLPHGSGVRVARVDLEARAPGATAFTRVGEASSVVVHYTDDLERSSRIDARIARYTGQTELRQAVLEGGVAHDRGDREATAAAWGRAVALATGLGNRKVLERLLRLVEVVGAPEEGVVRVREGLATEDLLSVAVGSTLSGLASESVAGPATASPVVAAGPDVTCPECSLRWPAGSAFCGDCGSPIAV</sequence>
<dbReference type="PROSITE" id="PS50234">
    <property type="entry name" value="VWFA"/>
    <property type="match status" value="1"/>
</dbReference>
<dbReference type="InterPro" id="IPR051266">
    <property type="entry name" value="CLCR"/>
</dbReference>
<dbReference type="Pfam" id="PF13768">
    <property type="entry name" value="VWA_3"/>
    <property type="match status" value="1"/>
</dbReference>
<evidence type="ECO:0000259" key="1">
    <source>
        <dbReference type="PROSITE" id="PS50234"/>
    </source>
</evidence>
<dbReference type="RefSeq" id="WP_380638242.1">
    <property type="nucleotide sequence ID" value="NZ_JBHSQO010000023.1"/>
</dbReference>
<comment type="caution">
    <text evidence="2">The sequence shown here is derived from an EMBL/GenBank/DDBJ whole genome shotgun (WGS) entry which is preliminary data.</text>
</comment>
<keyword evidence="3" id="KW-1185">Reference proteome</keyword>
<dbReference type="PANTHER" id="PTHR10579:SF43">
    <property type="entry name" value="ZINC FINGER (C3HC4-TYPE RING FINGER) FAMILY PROTEIN"/>
    <property type="match status" value="1"/>
</dbReference>
<name>A0ABW1PB63_9PSEU</name>
<evidence type="ECO:0000313" key="2">
    <source>
        <dbReference type="EMBL" id="MFC6091942.1"/>
    </source>
</evidence>
<gene>
    <name evidence="2" type="ORF">ACFP3R_21955</name>
</gene>
<dbReference type="Gene3D" id="3.40.50.410">
    <property type="entry name" value="von Willebrand factor, type A domain"/>
    <property type="match status" value="1"/>
</dbReference>
<organism evidence="2 3">
    <name type="scientific">Saccharothrix lopnurensis</name>
    <dbReference type="NCBI Taxonomy" id="1670621"/>
    <lineage>
        <taxon>Bacteria</taxon>
        <taxon>Bacillati</taxon>
        <taxon>Actinomycetota</taxon>
        <taxon>Actinomycetes</taxon>
        <taxon>Pseudonocardiales</taxon>
        <taxon>Pseudonocardiaceae</taxon>
        <taxon>Saccharothrix</taxon>
    </lineage>
</organism>
<dbReference type="Gene3D" id="2.60.40.3670">
    <property type="match status" value="1"/>
</dbReference>
<dbReference type="PANTHER" id="PTHR10579">
    <property type="entry name" value="CALCIUM-ACTIVATED CHLORIDE CHANNEL REGULATOR"/>
    <property type="match status" value="1"/>
</dbReference>
<accession>A0ABW1PB63</accession>
<reference evidence="3" key="1">
    <citation type="journal article" date="2019" name="Int. J. Syst. Evol. Microbiol.">
        <title>The Global Catalogue of Microorganisms (GCM) 10K type strain sequencing project: providing services to taxonomists for standard genome sequencing and annotation.</title>
        <authorList>
            <consortium name="The Broad Institute Genomics Platform"/>
            <consortium name="The Broad Institute Genome Sequencing Center for Infectious Disease"/>
            <person name="Wu L."/>
            <person name="Ma J."/>
        </authorList>
    </citation>
    <scope>NUCLEOTIDE SEQUENCE [LARGE SCALE GENOMIC DNA]</scope>
    <source>
        <strain evidence="3">CGMCC 4.7246</strain>
    </source>
</reference>
<dbReference type="SUPFAM" id="SSF53300">
    <property type="entry name" value="vWA-like"/>
    <property type="match status" value="1"/>
</dbReference>
<dbReference type="SMART" id="SM00327">
    <property type="entry name" value="VWA"/>
    <property type="match status" value="1"/>
</dbReference>
<evidence type="ECO:0000313" key="3">
    <source>
        <dbReference type="Proteomes" id="UP001596220"/>
    </source>
</evidence>